<comment type="caution">
    <text evidence="1">The sequence shown here is derived from an EMBL/GenBank/DDBJ whole genome shotgun (WGS) entry which is preliminary data.</text>
</comment>
<accession>A0A1V2I4F6</accession>
<dbReference type="STRING" id="1834516.BL253_27340"/>
<evidence type="ECO:0000313" key="2">
    <source>
        <dbReference type="Proteomes" id="UP000188929"/>
    </source>
</evidence>
<dbReference type="EMBL" id="MOMC01000059">
    <property type="protein sequence ID" value="ONH25522.1"/>
    <property type="molecule type" value="Genomic_DNA"/>
</dbReference>
<gene>
    <name evidence="1" type="ORF">BL253_27340</name>
</gene>
<protein>
    <submittedName>
        <fullName evidence="1">Uncharacterized protein</fullName>
    </submittedName>
</protein>
<reference evidence="2" key="1">
    <citation type="submission" date="2016-10" db="EMBL/GenBank/DDBJ databases">
        <title>Frankia sp. NRRL B-16386 Genome sequencing.</title>
        <authorList>
            <person name="Ghodhbane-Gtari F."/>
            <person name="Swanson E."/>
            <person name="Gueddou A."/>
            <person name="Hezbri K."/>
            <person name="Ktari K."/>
            <person name="Nouioui I."/>
            <person name="Morris K."/>
            <person name="Simpson S."/>
            <person name="Abebe-Akele F."/>
            <person name="Thomas K."/>
            <person name="Gtari M."/>
            <person name="Tisa L.S."/>
        </authorList>
    </citation>
    <scope>NUCLEOTIDE SEQUENCE [LARGE SCALE GENOMIC DNA]</scope>
    <source>
        <strain evidence="2">NRRL B-16386</strain>
    </source>
</reference>
<feature type="unsure residue" description="D or N" evidence="1">
    <location>
        <position position="31"/>
    </location>
</feature>
<dbReference type="OrthoDB" id="9803128at2"/>
<keyword evidence="2" id="KW-1185">Reference proteome</keyword>
<name>A0A1V2I4F6_9ACTN</name>
<dbReference type="RefSeq" id="WP_076820254.1">
    <property type="nucleotide sequence ID" value="NZ_MOMC01000059.1"/>
</dbReference>
<organism evidence="1 2">
    <name type="scientific">Pseudofrankia asymbiotica</name>
    <dbReference type="NCBI Taxonomy" id="1834516"/>
    <lineage>
        <taxon>Bacteria</taxon>
        <taxon>Bacillati</taxon>
        <taxon>Actinomycetota</taxon>
        <taxon>Actinomycetes</taxon>
        <taxon>Frankiales</taxon>
        <taxon>Frankiaceae</taxon>
        <taxon>Pseudofrankia</taxon>
    </lineage>
</organism>
<proteinExistence type="predicted"/>
<dbReference type="Proteomes" id="UP000188929">
    <property type="component" value="Unassembled WGS sequence"/>
</dbReference>
<dbReference type="AlphaFoldDB" id="A0A1V2I4F6"/>
<evidence type="ECO:0000313" key="1">
    <source>
        <dbReference type="EMBL" id="ONH25522.1"/>
    </source>
</evidence>
<sequence length="88" mass="9306">MTEDTPAGQSRFVRGNDHLDRLLTDPLLAADVAEAAQVYLEQPHEETAQGTFASMRALDGSLSASVAALTGLPPERIEQLGGAGDWEA</sequence>